<dbReference type="Gene3D" id="3.30.70.270">
    <property type="match status" value="1"/>
</dbReference>
<dbReference type="SMART" id="SM00052">
    <property type="entry name" value="EAL"/>
    <property type="match status" value="1"/>
</dbReference>
<proteinExistence type="predicted"/>
<dbReference type="InterPro" id="IPR035919">
    <property type="entry name" value="EAL_sf"/>
</dbReference>
<dbReference type="PROSITE" id="PS50883">
    <property type="entry name" value="EAL"/>
    <property type="match status" value="1"/>
</dbReference>
<dbReference type="Gene3D" id="3.30.450.20">
    <property type="entry name" value="PAS domain"/>
    <property type="match status" value="1"/>
</dbReference>
<evidence type="ECO:0000313" key="2">
    <source>
        <dbReference type="EMBL" id="EQD34339.1"/>
    </source>
</evidence>
<comment type="caution">
    <text evidence="2">The sequence shown here is derived from an EMBL/GenBank/DDBJ whole genome shotgun (WGS) entry which is preliminary data.</text>
</comment>
<dbReference type="InterPro" id="IPR001633">
    <property type="entry name" value="EAL_dom"/>
</dbReference>
<reference evidence="2" key="2">
    <citation type="journal article" date="2014" name="ISME J.">
        <title>Microbial stratification in low pH oxic and suboxic macroscopic growths along an acid mine drainage.</title>
        <authorList>
            <person name="Mendez-Garcia C."/>
            <person name="Mesa V."/>
            <person name="Sprenger R.R."/>
            <person name="Richter M."/>
            <person name="Diez M.S."/>
            <person name="Solano J."/>
            <person name="Bargiela R."/>
            <person name="Golyshina O.V."/>
            <person name="Manteca A."/>
            <person name="Ramos J.L."/>
            <person name="Gallego J.R."/>
            <person name="Llorente I."/>
            <person name="Martins Dos Santos V.A."/>
            <person name="Jensen O.N."/>
            <person name="Pelaez A.I."/>
            <person name="Sanchez J."/>
            <person name="Ferrer M."/>
        </authorList>
    </citation>
    <scope>NUCLEOTIDE SEQUENCE</scope>
</reference>
<dbReference type="InterPro" id="IPR029787">
    <property type="entry name" value="Nucleotide_cyclase"/>
</dbReference>
<name>T0ZZR4_9ZZZZ</name>
<dbReference type="AlphaFoldDB" id="T0ZZR4"/>
<dbReference type="SUPFAM" id="SSF141868">
    <property type="entry name" value="EAL domain-like"/>
    <property type="match status" value="1"/>
</dbReference>
<accession>T0ZZR4</accession>
<dbReference type="InterPro" id="IPR043128">
    <property type="entry name" value="Rev_trsase/Diguanyl_cyclase"/>
</dbReference>
<organism evidence="2">
    <name type="scientific">mine drainage metagenome</name>
    <dbReference type="NCBI Taxonomy" id="410659"/>
    <lineage>
        <taxon>unclassified sequences</taxon>
        <taxon>metagenomes</taxon>
        <taxon>ecological metagenomes</taxon>
    </lineage>
</organism>
<dbReference type="PANTHER" id="PTHR33121:SF79">
    <property type="entry name" value="CYCLIC DI-GMP PHOSPHODIESTERASE PDED-RELATED"/>
    <property type="match status" value="1"/>
</dbReference>
<evidence type="ECO:0000259" key="1">
    <source>
        <dbReference type="PROSITE" id="PS50883"/>
    </source>
</evidence>
<dbReference type="Gene3D" id="3.20.20.450">
    <property type="entry name" value="EAL domain"/>
    <property type="match status" value="1"/>
</dbReference>
<gene>
    <name evidence="2" type="ORF">B1B_17253</name>
</gene>
<reference evidence="2" key="1">
    <citation type="submission" date="2013-08" db="EMBL/GenBank/DDBJ databases">
        <authorList>
            <person name="Mendez C."/>
            <person name="Richter M."/>
            <person name="Ferrer M."/>
            <person name="Sanchez J."/>
        </authorList>
    </citation>
    <scope>NUCLEOTIDE SEQUENCE</scope>
</reference>
<feature type="domain" description="EAL" evidence="1">
    <location>
        <begin position="418"/>
        <end position="671"/>
    </location>
</feature>
<dbReference type="InterPro" id="IPR050706">
    <property type="entry name" value="Cyclic-di-GMP_PDE-like"/>
</dbReference>
<protein>
    <submittedName>
        <fullName evidence="2">Diguanylate phosphodiesterase, predicted domain protein</fullName>
    </submittedName>
</protein>
<dbReference type="GO" id="GO:0071111">
    <property type="term" value="F:cyclic-guanylate-specific phosphodiesterase activity"/>
    <property type="evidence" value="ECO:0007669"/>
    <property type="project" value="InterPro"/>
</dbReference>
<dbReference type="EMBL" id="AUZY01011530">
    <property type="protein sequence ID" value="EQD34339.1"/>
    <property type="molecule type" value="Genomic_DNA"/>
</dbReference>
<dbReference type="PANTHER" id="PTHR33121">
    <property type="entry name" value="CYCLIC DI-GMP PHOSPHODIESTERASE PDEF"/>
    <property type="match status" value="1"/>
</dbReference>
<sequence length="671" mass="75002">MNSGDLETRPFLIFSRQTELGEAINTLLRNHGILSEIRYVESAKGLAEETPLDWSLLLWDPEADLSWPKLPAELRERWNEVPRITLFAKTPSAPPEGVWISLDDPDRTRQTLEREHRLSRLARERGRLLFEIDEVNRNTRLVFGALETAVAFIQDGLYLYANRAYLASFGLETYEGGSFLEAFQAQDRGRVKQVLKTVLHSAEQETRELEAIPQGQDRAVRLALRATTFGSEPAIFIMRHPDARTVAAQPSAQVPAPTAPPTLPGILEPADFLVHLEELLQASRPKRSEQAVLIACIDNLSALIEQYGPFTIHAAWTLVERKVIPNLAPTDFCTRLGWELCFWIERPRNGSLEKWAQDIQTSVSNQIYEVLGKSILLGIKVGISERISRSNTRSLVREAQLAASGTQPVNWYQPSTLSADQSDDIASALARMNERKTLPIVTRQILSLIGGDSRPRFELRLSQNLLRTYRLNSWEEFFRLAHESDSLAGLETLLIETAIGFLSRPETPKGCAIYLRLSGLVLMTPETQAWLARILTQKFGGKLVFLFQEKTVAEQLKKTQEWIARFKPAGIQIGLDGFGESAHSAILLNHVRPDLVRIPVTHLVSPEDPDAAETDAPPAPPEQTRILAPLKAHGIEILATGVDRARLMTSLLNLGITFVQGPFVGEDTPLT</sequence>
<dbReference type="SUPFAM" id="SSF55073">
    <property type="entry name" value="Nucleotide cyclase"/>
    <property type="match status" value="1"/>
</dbReference>
<dbReference type="Pfam" id="PF00563">
    <property type="entry name" value="EAL"/>
    <property type="match status" value="1"/>
</dbReference>